<evidence type="ECO:0000259" key="1">
    <source>
        <dbReference type="Pfam" id="PF16363"/>
    </source>
</evidence>
<proteinExistence type="predicted"/>
<feature type="domain" description="NAD(P)-binding" evidence="1">
    <location>
        <begin position="22"/>
        <end position="50"/>
    </location>
</feature>
<evidence type="ECO:0000313" key="3">
    <source>
        <dbReference type="Proteomes" id="UP000242715"/>
    </source>
</evidence>
<organism evidence="2 3">
    <name type="scientific">Trifolium subterraneum</name>
    <name type="common">Subterranean clover</name>
    <dbReference type="NCBI Taxonomy" id="3900"/>
    <lineage>
        <taxon>Eukaryota</taxon>
        <taxon>Viridiplantae</taxon>
        <taxon>Streptophyta</taxon>
        <taxon>Embryophyta</taxon>
        <taxon>Tracheophyta</taxon>
        <taxon>Spermatophyta</taxon>
        <taxon>Magnoliopsida</taxon>
        <taxon>eudicotyledons</taxon>
        <taxon>Gunneridae</taxon>
        <taxon>Pentapetalae</taxon>
        <taxon>rosids</taxon>
        <taxon>fabids</taxon>
        <taxon>Fabales</taxon>
        <taxon>Fabaceae</taxon>
        <taxon>Papilionoideae</taxon>
        <taxon>50 kb inversion clade</taxon>
        <taxon>NPAAA clade</taxon>
        <taxon>Hologalegina</taxon>
        <taxon>IRL clade</taxon>
        <taxon>Trifolieae</taxon>
        <taxon>Trifolium</taxon>
    </lineage>
</organism>
<dbReference type="EMBL" id="DF973858">
    <property type="protein sequence ID" value="GAU41323.1"/>
    <property type="molecule type" value="Genomic_DNA"/>
</dbReference>
<sequence>MEEATKMVRNSGQIVPNVKYCVTGATGYIGSWLVEALLQRGCIVHATIRDPG</sequence>
<reference evidence="3" key="1">
    <citation type="journal article" date="2017" name="Front. Plant Sci.">
        <title>Climate Clever Clovers: New Paradigm to Reduce the Environmental Footprint of Ruminants by Breeding Low Methanogenic Forages Utilizing Haplotype Variation.</title>
        <authorList>
            <person name="Kaur P."/>
            <person name="Appels R."/>
            <person name="Bayer P.E."/>
            <person name="Keeble-Gagnere G."/>
            <person name="Wang J."/>
            <person name="Hirakawa H."/>
            <person name="Shirasawa K."/>
            <person name="Vercoe P."/>
            <person name="Stefanova K."/>
            <person name="Durmic Z."/>
            <person name="Nichols P."/>
            <person name="Revell C."/>
            <person name="Isobe S.N."/>
            <person name="Edwards D."/>
            <person name="Erskine W."/>
        </authorList>
    </citation>
    <scope>NUCLEOTIDE SEQUENCE [LARGE SCALE GENOMIC DNA]</scope>
    <source>
        <strain evidence="3">cv. Daliak</strain>
    </source>
</reference>
<name>A0A2Z6NH96_TRISU</name>
<dbReference type="AlphaFoldDB" id="A0A2Z6NH96"/>
<protein>
    <recommendedName>
        <fullName evidence="1">NAD(P)-binding domain-containing protein</fullName>
    </recommendedName>
</protein>
<dbReference type="InterPro" id="IPR016040">
    <property type="entry name" value="NAD(P)-bd_dom"/>
</dbReference>
<accession>A0A2Z6NH96</accession>
<keyword evidence="3" id="KW-1185">Reference proteome</keyword>
<dbReference type="SUPFAM" id="SSF51735">
    <property type="entry name" value="NAD(P)-binding Rossmann-fold domains"/>
    <property type="match status" value="1"/>
</dbReference>
<dbReference type="Pfam" id="PF16363">
    <property type="entry name" value="GDP_Man_Dehyd"/>
    <property type="match status" value="1"/>
</dbReference>
<dbReference type="OrthoDB" id="2735536at2759"/>
<dbReference type="InterPro" id="IPR036291">
    <property type="entry name" value="NAD(P)-bd_dom_sf"/>
</dbReference>
<evidence type="ECO:0000313" key="2">
    <source>
        <dbReference type="EMBL" id="GAU41323.1"/>
    </source>
</evidence>
<gene>
    <name evidence="2" type="ORF">TSUD_94040</name>
</gene>
<dbReference type="Gene3D" id="3.40.50.720">
    <property type="entry name" value="NAD(P)-binding Rossmann-like Domain"/>
    <property type="match status" value="1"/>
</dbReference>
<dbReference type="Proteomes" id="UP000242715">
    <property type="component" value="Unassembled WGS sequence"/>
</dbReference>